<dbReference type="Gene3D" id="3.30.450.20">
    <property type="entry name" value="PAS domain"/>
    <property type="match status" value="1"/>
</dbReference>
<dbReference type="PROSITE" id="PS50006">
    <property type="entry name" value="FHA_DOMAIN"/>
    <property type="match status" value="1"/>
</dbReference>
<evidence type="ECO:0000259" key="3">
    <source>
        <dbReference type="PROSITE" id="PS50883"/>
    </source>
</evidence>
<dbReference type="FunFam" id="3.30.70.270:FF:000001">
    <property type="entry name" value="Diguanylate cyclase domain protein"/>
    <property type="match status" value="1"/>
</dbReference>
<dbReference type="InterPro" id="IPR000253">
    <property type="entry name" value="FHA_dom"/>
</dbReference>
<dbReference type="SMART" id="SM00267">
    <property type="entry name" value="GGDEF"/>
    <property type="match status" value="1"/>
</dbReference>
<dbReference type="NCBIfam" id="TIGR00254">
    <property type="entry name" value="GGDEF"/>
    <property type="match status" value="1"/>
</dbReference>
<dbReference type="RefSeq" id="WP_007307322.1">
    <property type="nucleotide sequence ID" value="NZ_AADV02000105.1"/>
</dbReference>
<sequence>MNNLSEVRHLLVIADQKSRRIVPLTDNTYSIGRDPNSNILLYDRQVSRHHATILKIDDNTGNNDQPCYPIIDGNLQGKKSTNGIAVNGKQSLSHDLAPGDLIRFGNQCQANYHMIADSSELALLEGSGDSNKEINTSLPLEELLSENKIASLDKIFLEDEEEDAEQVQTMSFKKREKKTESESLKNQVSLADANPNPIIEVDFQGQIVYLNAAAKIKFPDLNKLQALHPILQNLVGERTPKEGTSFVREIQIENIFFEQHIHYLKESECLRSYLFEITKYRKREIKLTTGKDRYRFFFEQSTEGILVINPDTKHIVEANQAYCKLLGYSSADIIGCNLYQLLEIERESFNQILEQITPDNPYIIRESFHRHQNGSLLAVAGKINLTNYQRQEVLCLVVRDIRDRKQAEEELQYQLLHDPLTNLPNRQLFKQQLATALAHAKRHEHLMAVIFIDIDSFTHINNTLGHSLGDKVLQSFAKRLSSCIRAGDMVNRWGSDEFVVLLPQIKNTEDTVKLAQRIFEILQRPLILGKHRLQIKCSIGIAIYPQDGDNAEGLLKNADTALYRTKEQGKNYYQFYSPHLTAEAEILMRLESLLHQALEKKQFFLEYQPQLEYKTGKIVGMEALLRWENPAFGVIMPQKFLPLAAKTNLILHLSKWVLKTACEQNLSWQKDNLPPIPVTVNLSAKEFQQPHLATVVASILDETGLDPQWLELEITELTLRQNLNLARKTLQDLQNLGVRIALDDFGCGFSSLGYLKQFSFRTLKLHQDFVRDLRGTSEELGLISAILAIGKGFNMRVVAEGVETSEQLKILEDLDCREIQGYWFSHPLPTKEATELLSKIARNNYIDVIAHRNKESVLTT</sequence>
<dbReference type="PROSITE" id="PS50112">
    <property type="entry name" value="PAS"/>
    <property type="match status" value="1"/>
</dbReference>
<evidence type="ECO:0000259" key="4">
    <source>
        <dbReference type="PROSITE" id="PS50887"/>
    </source>
</evidence>
<dbReference type="PROSITE" id="PS50887">
    <property type="entry name" value="GGDEF"/>
    <property type="match status" value="1"/>
</dbReference>
<dbReference type="Gene3D" id="3.20.20.450">
    <property type="entry name" value="EAL domain"/>
    <property type="match status" value="1"/>
</dbReference>
<feature type="domain" description="FHA" evidence="1">
    <location>
        <begin position="29"/>
        <end position="91"/>
    </location>
</feature>
<dbReference type="InterPro" id="IPR052155">
    <property type="entry name" value="Biofilm_reg_signaling"/>
</dbReference>
<dbReference type="Gene3D" id="2.60.200.20">
    <property type="match status" value="1"/>
</dbReference>
<dbReference type="InterPro" id="IPR000160">
    <property type="entry name" value="GGDEF_dom"/>
</dbReference>
<dbReference type="Proteomes" id="UP000003922">
    <property type="component" value="Unassembled WGS sequence"/>
</dbReference>
<dbReference type="SMART" id="SM00240">
    <property type="entry name" value="FHA"/>
    <property type="match status" value="1"/>
</dbReference>
<feature type="domain" description="PAS" evidence="2">
    <location>
        <begin position="290"/>
        <end position="375"/>
    </location>
</feature>
<evidence type="ECO:0000313" key="5">
    <source>
        <dbReference type="EMBL" id="EAM48920.1"/>
    </source>
</evidence>
<accession>Q4BYD4</accession>
<gene>
    <name evidence="5" type="ORF">CwatDRAFT_2149</name>
</gene>
<dbReference type="CDD" id="cd00130">
    <property type="entry name" value="PAS"/>
    <property type="match status" value="1"/>
</dbReference>
<dbReference type="EMBL" id="AADV02000105">
    <property type="protein sequence ID" value="EAM48920.1"/>
    <property type="molecule type" value="Genomic_DNA"/>
</dbReference>
<dbReference type="PANTHER" id="PTHR44757">
    <property type="entry name" value="DIGUANYLATE CYCLASE DGCP"/>
    <property type="match status" value="1"/>
</dbReference>
<dbReference type="SUPFAM" id="SSF49879">
    <property type="entry name" value="SMAD/FHA domain"/>
    <property type="match status" value="1"/>
</dbReference>
<dbReference type="Pfam" id="PF00990">
    <property type="entry name" value="GGDEF"/>
    <property type="match status" value="1"/>
</dbReference>
<dbReference type="InterPro" id="IPR001633">
    <property type="entry name" value="EAL_dom"/>
</dbReference>
<dbReference type="CDD" id="cd01948">
    <property type="entry name" value="EAL"/>
    <property type="match status" value="1"/>
</dbReference>
<dbReference type="InterPro" id="IPR043128">
    <property type="entry name" value="Rev_trsase/Diguanyl_cyclase"/>
</dbReference>
<evidence type="ECO:0000313" key="6">
    <source>
        <dbReference type="Proteomes" id="UP000003922"/>
    </source>
</evidence>
<dbReference type="OrthoDB" id="415644at2"/>
<dbReference type="InterPro" id="IPR035919">
    <property type="entry name" value="EAL_sf"/>
</dbReference>
<dbReference type="SMART" id="SM00052">
    <property type="entry name" value="EAL"/>
    <property type="match status" value="1"/>
</dbReference>
<evidence type="ECO:0000259" key="2">
    <source>
        <dbReference type="PROSITE" id="PS50112"/>
    </source>
</evidence>
<dbReference type="InterPro" id="IPR000014">
    <property type="entry name" value="PAS"/>
</dbReference>
<dbReference type="Pfam" id="PF13188">
    <property type="entry name" value="PAS_8"/>
    <property type="match status" value="1"/>
</dbReference>
<reference evidence="5" key="3">
    <citation type="submission" date="2016-12" db="EMBL/GenBank/DDBJ databases">
        <title>Annotation of the draft genome assembly of Crocosphaera watsonii WH 8501.</title>
        <authorList>
            <consortium name="US DOE Joint Genome Institute (JGI-ORNL)"/>
            <person name="Larimer F."/>
            <person name="Land M."/>
        </authorList>
    </citation>
    <scope>NUCLEOTIDE SEQUENCE</scope>
    <source>
        <strain evidence="5">WH 8501</strain>
    </source>
</reference>
<dbReference type="Pfam" id="PF00563">
    <property type="entry name" value="EAL"/>
    <property type="match status" value="1"/>
</dbReference>
<dbReference type="InterPro" id="IPR008984">
    <property type="entry name" value="SMAD_FHA_dom_sf"/>
</dbReference>
<name>Q4BYD4_CROWT</name>
<dbReference type="SUPFAM" id="SSF141868">
    <property type="entry name" value="EAL domain-like"/>
    <property type="match status" value="1"/>
</dbReference>
<dbReference type="SUPFAM" id="SSF55073">
    <property type="entry name" value="Nucleotide cyclase"/>
    <property type="match status" value="1"/>
</dbReference>
<reference evidence="5" key="1">
    <citation type="submission" date="2004-02" db="EMBL/GenBank/DDBJ databases">
        <authorList>
            <consortium name="DOE Joint Genome Institute"/>
        </authorList>
    </citation>
    <scope>NUCLEOTIDE SEQUENCE [LARGE SCALE GENOMIC DNA]</scope>
    <source>
        <strain evidence="5">WH 8501</strain>
    </source>
</reference>
<dbReference type="Pfam" id="PF00498">
    <property type="entry name" value="FHA"/>
    <property type="match status" value="1"/>
</dbReference>
<dbReference type="SMART" id="SM00091">
    <property type="entry name" value="PAS"/>
    <property type="match status" value="2"/>
</dbReference>
<dbReference type="CDD" id="cd01949">
    <property type="entry name" value="GGDEF"/>
    <property type="match status" value="1"/>
</dbReference>
<dbReference type="PANTHER" id="PTHR44757:SF2">
    <property type="entry name" value="BIOFILM ARCHITECTURE MAINTENANCE PROTEIN MBAA"/>
    <property type="match status" value="1"/>
</dbReference>
<dbReference type="AlphaFoldDB" id="Q4BYD4"/>
<dbReference type="PROSITE" id="PS50883">
    <property type="entry name" value="EAL"/>
    <property type="match status" value="1"/>
</dbReference>
<evidence type="ECO:0000259" key="1">
    <source>
        <dbReference type="PROSITE" id="PS50006"/>
    </source>
</evidence>
<comment type="caution">
    <text evidence="5">The sequence shown here is derived from an EMBL/GenBank/DDBJ whole genome shotgun (WGS) entry which is preliminary data.</text>
</comment>
<dbReference type="InterPro" id="IPR035965">
    <property type="entry name" value="PAS-like_dom_sf"/>
</dbReference>
<dbReference type="InterPro" id="IPR029787">
    <property type="entry name" value="Nucleotide_cyclase"/>
</dbReference>
<dbReference type="Gene3D" id="3.30.70.270">
    <property type="match status" value="1"/>
</dbReference>
<protein>
    <submittedName>
        <fullName evidence="5">PAS:GGDEF</fullName>
    </submittedName>
</protein>
<dbReference type="SUPFAM" id="SSF55785">
    <property type="entry name" value="PYP-like sensor domain (PAS domain)"/>
    <property type="match status" value="1"/>
</dbReference>
<organism evidence="5 6">
    <name type="scientific">Crocosphaera watsonii WH 8501</name>
    <dbReference type="NCBI Taxonomy" id="165597"/>
    <lineage>
        <taxon>Bacteria</taxon>
        <taxon>Bacillati</taxon>
        <taxon>Cyanobacteriota</taxon>
        <taxon>Cyanophyceae</taxon>
        <taxon>Oscillatoriophycideae</taxon>
        <taxon>Chroococcales</taxon>
        <taxon>Aphanothecaceae</taxon>
        <taxon>Crocosphaera</taxon>
    </lineage>
</organism>
<reference evidence="5" key="2">
    <citation type="submission" date="2005-06" db="EMBL/GenBank/DDBJ databases">
        <title>Sequencing of the draft genome and assembly of Crocosphaera watsonii WH 8501.</title>
        <authorList>
            <consortium name="US DOE Joint Genome Institute (JGI-PGF)"/>
            <person name="Copeland A."/>
            <person name="Lucas S."/>
            <person name="Lapidus A."/>
            <person name="Barry K."/>
            <person name="Detter C."/>
            <person name="Glavina T."/>
            <person name="Hammon N."/>
            <person name="Israni S."/>
            <person name="Pitluck S."/>
            <person name="Richardson P."/>
        </authorList>
    </citation>
    <scope>NUCLEOTIDE SEQUENCE [LARGE SCALE GENOMIC DNA]</scope>
    <source>
        <strain evidence="5">WH 8501</strain>
    </source>
</reference>
<feature type="domain" description="EAL" evidence="3">
    <location>
        <begin position="587"/>
        <end position="841"/>
    </location>
</feature>
<feature type="domain" description="GGDEF" evidence="4">
    <location>
        <begin position="445"/>
        <end position="578"/>
    </location>
</feature>
<dbReference type="NCBIfam" id="TIGR00229">
    <property type="entry name" value="sensory_box"/>
    <property type="match status" value="1"/>
</dbReference>
<dbReference type="KEGG" id="cwa:CwatDRAFT_2149"/>
<proteinExistence type="predicted"/>
<keyword evidence="6" id="KW-1185">Reference proteome</keyword>